<dbReference type="EMBL" id="FQ670204">
    <property type="protein sequence ID" value="CBY85940.1"/>
    <property type="molecule type" value="Genomic_DNA"/>
</dbReference>
<dbReference type="KEGG" id="hil:HICON_04770"/>
<evidence type="ECO:0000256" key="1">
    <source>
        <dbReference type="ARBA" id="ARBA00022649"/>
    </source>
</evidence>
<dbReference type="Pfam" id="PF05016">
    <property type="entry name" value="ParE_toxin"/>
    <property type="match status" value="1"/>
</dbReference>
<dbReference type="SUPFAM" id="SSF143011">
    <property type="entry name" value="RelE-like"/>
    <property type="match status" value="1"/>
</dbReference>
<accession>A0AAV2TZJ1</accession>
<protein>
    <recommendedName>
        <fullName evidence="4">Type II toxin-antitoxin system RelE/ParE family toxin</fullName>
    </recommendedName>
</protein>
<sequence>MIYPQRISMNIVNWTKDALRQLLKIDGRYQKAIREKANALSEFPSEALDTKKLKGEEGKWRLRVGNYRIIFEVINGQPKIINIQAIKRRSERTYS</sequence>
<dbReference type="PANTHER" id="PTHR38813:SF1">
    <property type="entry name" value="TOXIN RELE1-RELATED"/>
    <property type="match status" value="1"/>
</dbReference>
<evidence type="ECO:0000313" key="3">
    <source>
        <dbReference type="Proteomes" id="UP000006797"/>
    </source>
</evidence>
<dbReference type="Proteomes" id="UP000006797">
    <property type="component" value="Chromosome"/>
</dbReference>
<dbReference type="AlphaFoldDB" id="A0AAV2TZJ1"/>
<gene>
    <name evidence="2" type="ORF">HICON_04770</name>
</gene>
<dbReference type="PANTHER" id="PTHR38813">
    <property type="match status" value="1"/>
</dbReference>
<keyword evidence="1" id="KW-1277">Toxin-antitoxin system</keyword>
<organism evidence="2 3">
    <name type="scientific">Haemophilus influenzae F3047</name>
    <dbReference type="NCBI Taxonomy" id="935897"/>
    <lineage>
        <taxon>Bacteria</taxon>
        <taxon>Pseudomonadati</taxon>
        <taxon>Pseudomonadota</taxon>
        <taxon>Gammaproteobacteria</taxon>
        <taxon>Pasteurellales</taxon>
        <taxon>Pasteurellaceae</taxon>
        <taxon>Haemophilus</taxon>
    </lineage>
</organism>
<dbReference type="InterPro" id="IPR035093">
    <property type="entry name" value="RelE/ParE_toxin_dom_sf"/>
</dbReference>
<evidence type="ECO:0008006" key="4">
    <source>
        <dbReference type="Google" id="ProtNLM"/>
    </source>
</evidence>
<proteinExistence type="predicted"/>
<reference evidence="2 3" key="1">
    <citation type="journal article" date="2012" name="Emerg. Infect. Dis.">
        <title>Lineage-specific Virulence Determinants of Haemophilus influenzae Biogroup aegyptius.</title>
        <authorList>
            <person name="Strouts F.R."/>
            <person name="Power P."/>
            <person name="Croucher N.J."/>
            <person name="Corton N."/>
            <person name="van Tonder A."/>
            <person name="Quail M.A."/>
            <person name="Langford P.R."/>
            <person name="Hudson M.J."/>
            <person name="Parkhill J."/>
            <person name="Kroll J.S."/>
            <person name="Bentley S.D."/>
        </authorList>
    </citation>
    <scope>NUCLEOTIDE SEQUENCE [LARGE SCALE GENOMIC DNA]</scope>
    <source>
        <strain evidence="2 3">F3047</strain>
    </source>
</reference>
<dbReference type="Gene3D" id="3.30.2310.20">
    <property type="entry name" value="RelE-like"/>
    <property type="match status" value="1"/>
</dbReference>
<evidence type="ECO:0000313" key="2">
    <source>
        <dbReference type="EMBL" id="CBY85940.1"/>
    </source>
</evidence>
<name>A0AAV2TZJ1_HAEIF</name>
<dbReference type="InterPro" id="IPR007712">
    <property type="entry name" value="RelE/ParE_toxin"/>
</dbReference>
<dbReference type="InterPro" id="IPR052747">
    <property type="entry name" value="TA_system_RelE_toxin"/>
</dbReference>